<dbReference type="GO" id="GO:0009102">
    <property type="term" value="P:biotin biosynthetic process"/>
    <property type="evidence" value="ECO:0007669"/>
    <property type="project" value="UniProtKB-KW"/>
</dbReference>
<evidence type="ECO:0000256" key="1">
    <source>
        <dbReference type="ARBA" id="ARBA00001946"/>
    </source>
</evidence>
<keyword evidence="5 11" id="KW-0436">Ligase</keyword>
<keyword evidence="7" id="KW-0093">Biotin biosynthesis</keyword>
<dbReference type="Proteomes" id="UP000242705">
    <property type="component" value="Unassembled WGS sequence"/>
</dbReference>
<comment type="catalytic activity">
    <reaction evidence="10">
        <text>heptanedioate + ATP + CoA = 6-carboxyhexanoyl-CoA + AMP + diphosphate</text>
        <dbReference type="Rhea" id="RHEA:14781"/>
        <dbReference type="ChEBI" id="CHEBI:30616"/>
        <dbReference type="ChEBI" id="CHEBI:33019"/>
        <dbReference type="ChEBI" id="CHEBI:36165"/>
        <dbReference type="ChEBI" id="CHEBI:57287"/>
        <dbReference type="ChEBI" id="CHEBI:57360"/>
        <dbReference type="ChEBI" id="CHEBI:456215"/>
        <dbReference type="EC" id="6.2.1.14"/>
    </reaction>
</comment>
<keyword evidence="9" id="KW-0460">Magnesium</keyword>
<comment type="subunit">
    <text evidence="3">Homodimer.</text>
</comment>
<accession>A0A2T2WR10</accession>
<dbReference type="GO" id="GO:0005524">
    <property type="term" value="F:ATP binding"/>
    <property type="evidence" value="ECO:0007669"/>
    <property type="project" value="UniProtKB-KW"/>
</dbReference>
<protein>
    <recommendedName>
        <fullName evidence="4">6-carboxyhexanoate--CoA ligase</fullName>
        <ecNumber evidence="4">6.2.1.14</ecNumber>
    </recommendedName>
</protein>
<organism evidence="11 12">
    <name type="scientific">Sulfobacillus thermosulfidooxidans</name>
    <dbReference type="NCBI Taxonomy" id="28034"/>
    <lineage>
        <taxon>Bacteria</taxon>
        <taxon>Bacillati</taxon>
        <taxon>Bacillota</taxon>
        <taxon>Clostridia</taxon>
        <taxon>Eubacteriales</taxon>
        <taxon>Clostridiales Family XVII. Incertae Sedis</taxon>
        <taxon>Sulfobacillus</taxon>
    </lineage>
</organism>
<evidence type="ECO:0000313" key="12">
    <source>
        <dbReference type="Proteomes" id="UP000242705"/>
    </source>
</evidence>
<keyword evidence="8" id="KW-0067">ATP-binding</keyword>
<proteinExistence type="predicted"/>
<comment type="pathway">
    <text evidence="2">Metabolic intermediate metabolism; pimeloyl-CoA biosynthesis; pimeloyl-CoA from pimelate: step 1/1.</text>
</comment>
<comment type="caution">
    <text evidence="11">The sequence shown here is derived from an EMBL/GenBank/DDBJ whole genome shotgun (WGS) entry which is preliminary data.</text>
</comment>
<dbReference type="EC" id="6.2.1.14" evidence="4"/>
<evidence type="ECO:0000256" key="4">
    <source>
        <dbReference type="ARBA" id="ARBA00012984"/>
    </source>
</evidence>
<dbReference type="UniPathway" id="UPA00999">
    <property type="reaction ID" value="UER00351"/>
</dbReference>
<dbReference type="InterPro" id="IPR005499">
    <property type="entry name" value="BioW"/>
</dbReference>
<sequence>MERMKEHSMNIYSVRMRAADETGHHLSGMERLVLDDDIAKTVQELYQRAWHNHPHDVHITIEKIDQEITQVPVLRIRSGIPNKSPKSLVRTQARQILLDAQIQSDVIDYAFSLLDRGPAASGGNMRGAVLLTKHSGRRLEPDKDRGVRTVRVDVHPKDRDRLHRALVQQGFPHPRTQDALILATKTLWAGVIAELGWSDDPDYTTGFVATKGTYWRFEGIKEAGVNLGGRIYFVEEDEDTAELMNRLQQIPIWVMVSTEFAKNEGEHAYE</sequence>
<evidence type="ECO:0000256" key="2">
    <source>
        <dbReference type="ARBA" id="ARBA00005075"/>
    </source>
</evidence>
<evidence type="ECO:0000256" key="3">
    <source>
        <dbReference type="ARBA" id="ARBA00011738"/>
    </source>
</evidence>
<evidence type="ECO:0000256" key="10">
    <source>
        <dbReference type="ARBA" id="ARBA00049553"/>
    </source>
</evidence>
<dbReference type="GO" id="GO:0042410">
    <property type="term" value="F:6-carboxyhexanoate-CoA ligase activity"/>
    <property type="evidence" value="ECO:0007669"/>
    <property type="project" value="UniProtKB-EC"/>
</dbReference>
<evidence type="ECO:0000313" key="11">
    <source>
        <dbReference type="EMBL" id="PSR24669.1"/>
    </source>
</evidence>
<gene>
    <name evidence="11" type="ORF">C7B47_14215</name>
</gene>
<evidence type="ECO:0000256" key="9">
    <source>
        <dbReference type="ARBA" id="ARBA00022842"/>
    </source>
</evidence>
<dbReference type="EMBL" id="PXYX01000046">
    <property type="protein sequence ID" value="PSR24669.1"/>
    <property type="molecule type" value="Genomic_DNA"/>
</dbReference>
<reference evidence="11 12" key="1">
    <citation type="journal article" date="2014" name="BMC Genomics">
        <title>Comparison of environmental and isolate Sulfobacillus genomes reveals diverse carbon, sulfur, nitrogen, and hydrogen metabolisms.</title>
        <authorList>
            <person name="Justice N.B."/>
            <person name="Norman A."/>
            <person name="Brown C.T."/>
            <person name="Singh A."/>
            <person name="Thomas B.C."/>
            <person name="Banfield J.F."/>
        </authorList>
    </citation>
    <scope>NUCLEOTIDE SEQUENCE [LARGE SCALE GENOMIC DNA]</scope>
    <source>
        <strain evidence="11">AMDSBA5</strain>
    </source>
</reference>
<dbReference type="Pfam" id="PF03744">
    <property type="entry name" value="BioW"/>
    <property type="match status" value="1"/>
</dbReference>
<comment type="cofactor">
    <cofactor evidence="1">
        <name>Mg(2+)</name>
        <dbReference type="ChEBI" id="CHEBI:18420"/>
    </cofactor>
</comment>
<evidence type="ECO:0000256" key="6">
    <source>
        <dbReference type="ARBA" id="ARBA00022741"/>
    </source>
</evidence>
<evidence type="ECO:0000256" key="7">
    <source>
        <dbReference type="ARBA" id="ARBA00022756"/>
    </source>
</evidence>
<name>A0A2T2WR10_SULTH</name>
<evidence type="ECO:0000256" key="8">
    <source>
        <dbReference type="ARBA" id="ARBA00022840"/>
    </source>
</evidence>
<keyword evidence="6" id="KW-0547">Nucleotide-binding</keyword>
<evidence type="ECO:0000256" key="5">
    <source>
        <dbReference type="ARBA" id="ARBA00022598"/>
    </source>
</evidence>
<dbReference type="AlphaFoldDB" id="A0A2T2WR10"/>